<sequence>MERRESHGALRLGPRDLHVLIQQSRKPGPLSDCGSALLLKSHLIESFCELHNLALRYFPQDNRFKEALSSAHLHTWLRSPTNVIDTWRNCKPADSDTDDGPRTAMRLTWLALPLTPEYLLQAYRFRQLALRLQGYVMWDAARLQGSQEFTIQHVDPQMLVSMDENLLPCFYHVEEDDVYTMGFSVKCKKLLAQDGHSGFFNMSLFEITEHEDEADFCRLGYAMQFLGRWTYAYEWLREV</sequence>
<protein>
    <submittedName>
        <fullName evidence="1">Uncharacterized protein</fullName>
    </submittedName>
</protein>
<dbReference type="EMBL" id="MU251263">
    <property type="protein sequence ID" value="KAG9252160.1"/>
    <property type="molecule type" value="Genomic_DNA"/>
</dbReference>
<reference evidence="1" key="1">
    <citation type="journal article" date="2021" name="IMA Fungus">
        <title>Genomic characterization of three marine fungi, including Emericellopsis atlantica sp. nov. with signatures of a generalist lifestyle and marine biomass degradation.</title>
        <authorList>
            <person name="Hagestad O.C."/>
            <person name="Hou L."/>
            <person name="Andersen J.H."/>
            <person name="Hansen E.H."/>
            <person name="Altermark B."/>
            <person name="Li C."/>
            <person name="Kuhnert E."/>
            <person name="Cox R.J."/>
            <person name="Crous P.W."/>
            <person name="Spatafora J.W."/>
            <person name="Lail K."/>
            <person name="Amirebrahimi M."/>
            <person name="Lipzen A."/>
            <person name="Pangilinan J."/>
            <person name="Andreopoulos W."/>
            <person name="Hayes R.D."/>
            <person name="Ng V."/>
            <person name="Grigoriev I.V."/>
            <person name="Jackson S.A."/>
            <person name="Sutton T.D.S."/>
            <person name="Dobson A.D.W."/>
            <person name="Rama T."/>
        </authorList>
    </citation>
    <scope>NUCLEOTIDE SEQUENCE</scope>
    <source>
        <strain evidence="1">TS7</strain>
    </source>
</reference>
<evidence type="ECO:0000313" key="1">
    <source>
        <dbReference type="EMBL" id="KAG9252160.1"/>
    </source>
</evidence>
<name>A0A9P7ZHL0_9HYPO</name>
<keyword evidence="2" id="KW-1185">Reference proteome</keyword>
<evidence type="ECO:0000313" key="2">
    <source>
        <dbReference type="Proteomes" id="UP000887229"/>
    </source>
</evidence>
<comment type="caution">
    <text evidence="1">The sequence shown here is derived from an EMBL/GenBank/DDBJ whole genome shotgun (WGS) entry which is preliminary data.</text>
</comment>
<accession>A0A9P7ZHL0</accession>
<dbReference type="RefSeq" id="XP_046116084.1">
    <property type="nucleotide sequence ID" value="XM_046263863.1"/>
</dbReference>
<dbReference type="Proteomes" id="UP000887229">
    <property type="component" value="Unassembled WGS sequence"/>
</dbReference>
<dbReference type="AlphaFoldDB" id="A0A9P7ZHL0"/>
<gene>
    <name evidence="1" type="ORF">F5Z01DRAFT_660987</name>
</gene>
<dbReference type="GeneID" id="70294766"/>
<organism evidence="1 2">
    <name type="scientific">Emericellopsis atlantica</name>
    <dbReference type="NCBI Taxonomy" id="2614577"/>
    <lineage>
        <taxon>Eukaryota</taxon>
        <taxon>Fungi</taxon>
        <taxon>Dikarya</taxon>
        <taxon>Ascomycota</taxon>
        <taxon>Pezizomycotina</taxon>
        <taxon>Sordariomycetes</taxon>
        <taxon>Hypocreomycetidae</taxon>
        <taxon>Hypocreales</taxon>
        <taxon>Bionectriaceae</taxon>
        <taxon>Emericellopsis</taxon>
    </lineage>
</organism>
<proteinExistence type="predicted"/>